<dbReference type="Proteomes" id="UP001408356">
    <property type="component" value="Unassembled WGS sequence"/>
</dbReference>
<keyword evidence="3" id="KW-0862">Zinc</keyword>
<feature type="compositionally biased region" description="Basic and acidic residues" evidence="5">
    <location>
        <begin position="161"/>
        <end position="172"/>
    </location>
</feature>
<keyword evidence="2 4" id="KW-0863">Zinc-finger</keyword>
<name>A0ABR2V3W9_9PEZI</name>
<feature type="region of interest" description="Disordered" evidence="5">
    <location>
        <begin position="89"/>
        <end position="192"/>
    </location>
</feature>
<evidence type="ECO:0000256" key="3">
    <source>
        <dbReference type="ARBA" id="ARBA00022833"/>
    </source>
</evidence>
<feature type="domain" description="GRF-type" evidence="6">
    <location>
        <begin position="30"/>
        <end position="81"/>
    </location>
</feature>
<gene>
    <name evidence="7" type="ORF">SUNI508_05552</name>
</gene>
<feature type="compositionally biased region" description="Acidic residues" evidence="5">
    <location>
        <begin position="272"/>
        <end position="288"/>
    </location>
</feature>
<dbReference type="EMBL" id="JARVKF010000168">
    <property type="protein sequence ID" value="KAK9421622.1"/>
    <property type="molecule type" value="Genomic_DNA"/>
</dbReference>
<evidence type="ECO:0000256" key="4">
    <source>
        <dbReference type="PROSITE-ProRule" id="PRU01343"/>
    </source>
</evidence>
<evidence type="ECO:0000256" key="2">
    <source>
        <dbReference type="ARBA" id="ARBA00022771"/>
    </source>
</evidence>
<feature type="compositionally biased region" description="Basic and acidic residues" evidence="5">
    <location>
        <begin position="130"/>
        <end position="145"/>
    </location>
</feature>
<dbReference type="Pfam" id="PF06839">
    <property type="entry name" value="Zn_ribbon_GRF"/>
    <property type="match status" value="1"/>
</dbReference>
<evidence type="ECO:0000256" key="1">
    <source>
        <dbReference type="ARBA" id="ARBA00022723"/>
    </source>
</evidence>
<feature type="region of interest" description="Disordered" evidence="5">
    <location>
        <begin position="204"/>
        <end position="392"/>
    </location>
</feature>
<feature type="compositionally biased region" description="Basic and acidic residues" evidence="5">
    <location>
        <begin position="215"/>
        <end position="225"/>
    </location>
</feature>
<evidence type="ECO:0000313" key="7">
    <source>
        <dbReference type="EMBL" id="KAK9421622.1"/>
    </source>
</evidence>
<feature type="region of interest" description="Disordered" evidence="5">
    <location>
        <begin position="1"/>
        <end position="26"/>
    </location>
</feature>
<keyword evidence="1" id="KW-0479">Metal-binding</keyword>
<feature type="compositionally biased region" description="Polar residues" evidence="5">
    <location>
        <begin position="1"/>
        <end position="22"/>
    </location>
</feature>
<feature type="compositionally biased region" description="Gly residues" evidence="5">
    <location>
        <begin position="180"/>
        <end position="190"/>
    </location>
</feature>
<evidence type="ECO:0000259" key="6">
    <source>
        <dbReference type="PROSITE" id="PS51999"/>
    </source>
</evidence>
<feature type="compositionally biased region" description="Polar residues" evidence="5">
    <location>
        <begin position="204"/>
        <end position="214"/>
    </location>
</feature>
<protein>
    <recommendedName>
        <fullName evidence="6">GRF-type domain-containing protein</fullName>
    </recommendedName>
</protein>
<organism evidence="7 8">
    <name type="scientific">Seiridium unicorne</name>
    <dbReference type="NCBI Taxonomy" id="138068"/>
    <lineage>
        <taxon>Eukaryota</taxon>
        <taxon>Fungi</taxon>
        <taxon>Dikarya</taxon>
        <taxon>Ascomycota</taxon>
        <taxon>Pezizomycotina</taxon>
        <taxon>Sordariomycetes</taxon>
        <taxon>Xylariomycetidae</taxon>
        <taxon>Amphisphaeriales</taxon>
        <taxon>Sporocadaceae</taxon>
        <taxon>Seiridium</taxon>
    </lineage>
</organism>
<accession>A0ABR2V3W9</accession>
<dbReference type="InterPro" id="IPR010666">
    <property type="entry name" value="Znf_GRF"/>
</dbReference>
<sequence>MPRRTTTFGTSNTPTKSPSNGHFSKGQWHCNCQPRLPAVQFQVRRESTNKGRWFYTCQVDRTKGKSGEPARCDFFLWADDARLREEAAVLSNSTTEPGASTQPHGNAGDGNKKSLRTPRKLVQTTLSAKVEPREEGKRHWTHRTDITPIDELERAVTGSQKDGEVHQEKLDNEENVTAGRTGGNGNGSGIGKTSANLKATYTSDSKTVASTNTHTGDHDFSRSDMDMETDDEDELGRVADSATKPIPTTASQSKQQSQTPSAGSKRKREMFILDDDDDDLFGDMDSEEERQLAAITDSSSRPSRTRDAFVTPAAPRSTDVAAGLPTPSLTSKSVRRVLFAEPDVGEPSNNKRQRNNDAGAYSLAGAPTTPSSSQEAGGSLSAPMTPGSGSGIGNITEEVMDLLKGQKIDNQVMGRVKDTLQKYTAKAKGLEKGREASRQAVKTQDAKIAHLQMRITDLENKRRLDIEAKRDMKSQLLRIYTQT</sequence>
<keyword evidence="8" id="KW-1185">Reference proteome</keyword>
<reference evidence="7 8" key="1">
    <citation type="journal article" date="2024" name="J. Plant Pathol.">
        <title>Sequence and assembly of the genome of Seiridium unicorne, isolate CBS 538.82, causal agent of cypress canker disease.</title>
        <authorList>
            <person name="Scali E."/>
            <person name="Rocca G.D."/>
            <person name="Danti R."/>
            <person name="Garbelotto M."/>
            <person name="Barberini S."/>
            <person name="Baroncelli R."/>
            <person name="Emiliani G."/>
        </authorList>
    </citation>
    <scope>NUCLEOTIDE SEQUENCE [LARGE SCALE GENOMIC DNA]</scope>
    <source>
        <strain evidence="7 8">BM-138-508</strain>
    </source>
</reference>
<dbReference type="PROSITE" id="PS51999">
    <property type="entry name" value="ZF_GRF"/>
    <property type="match status" value="1"/>
</dbReference>
<evidence type="ECO:0000256" key="5">
    <source>
        <dbReference type="SAM" id="MobiDB-lite"/>
    </source>
</evidence>
<comment type="caution">
    <text evidence="7">The sequence shown here is derived from an EMBL/GenBank/DDBJ whole genome shotgun (WGS) entry which is preliminary data.</text>
</comment>
<evidence type="ECO:0000313" key="8">
    <source>
        <dbReference type="Proteomes" id="UP001408356"/>
    </source>
</evidence>
<feature type="compositionally biased region" description="Polar residues" evidence="5">
    <location>
        <begin position="90"/>
        <end position="104"/>
    </location>
</feature>
<proteinExistence type="predicted"/>
<feature type="compositionally biased region" description="Low complexity" evidence="5">
    <location>
        <begin position="247"/>
        <end position="262"/>
    </location>
</feature>